<name>A0A5C4LAD6_9HYPH</name>
<sequence length="82" mass="8856">MIFTVHATCRELRFSRLFAAPLQAIEQGMSLICAGAQNVLIADGDGCKRSPIELYNIICGTSADARKSTESIQSTFFTRAAA</sequence>
<dbReference type="Proteomes" id="UP000305267">
    <property type="component" value="Unassembled WGS sequence"/>
</dbReference>
<evidence type="ECO:0000313" key="2">
    <source>
        <dbReference type="Proteomes" id="UP000305267"/>
    </source>
</evidence>
<reference evidence="1 2" key="1">
    <citation type="submission" date="2019-06" db="EMBL/GenBank/DDBJ databases">
        <title>Genome of Methylobacterium sp. 17Sr1-39.</title>
        <authorList>
            <person name="Seo T."/>
        </authorList>
    </citation>
    <scope>NUCLEOTIDE SEQUENCE [LARGE SCALE GENOMIC DNA]</scope>
    <source>
        <strain evidence="1 2">17Sr1-39</strain>
    </source>
</reference>
<dbReference type="OrthoDB" id="8000206at2"/>
<evidence type="ECO:0000313" key="1">
    <source>
        <dbReference type="EMBL" id="TNC08059.1"/>
    </source>
</evidence>
<protein>
    <submittedName>
        <fullName evidence="1">Uncharacterized protein</fullName>
    </submittedName>
</protein>
<dbReference type="EMBL" id="VDDA01000027">
    <property type="protein sequence ID" value="TNC08059.1"/>
    <property type="molecule type" value="Genomic_DNA"/>
</dbReference>
<dbReference type="RefSeq" id="WP_139039762.1">
    <property type="nucleotide sequence ID" value="NZ_VDDA01000027.1"/>
</dbReference>
<proteinExistence type="predicted"/>
<comment type="caution">
    <text evidence="1">The sequence shown here is derived from an EMBL/GenBank/DDBJ whole genome shotgun (WGS) entry which is preliminary data.</text>
</comment>
<keyword evidence="2" id="KW-1185">Reference proteome</keyword>
<dbReference type="AlphaFoldDB" id="A0A5C4LAD6"/>
<accession>A0A5C4LAD6</accession>
<organism evidence="1 2">
    <name type="scientific">Methylobacterium terricola</name>
    <dbReference type="NCBI Taxonomy" id="2583531"/>
    <lineage>
        <taxon>Bacteria</taxon>
        <taxon>Pseudomonadati</taxon>
        <taxon>Pseudomonadota</taxon>
        <taxon>Alphaproteobacteria</taxon>
        <taxon>Hyphomicrobiales</taxon>
        <taxon>Methylobacteriaceae</taxon>
        <taxon>Methylobacterium</taxon>
    </lineage>
</organism>
<gene>
    <name evidence="1" type="ORF">FF100_30495</name>
</gene>